<evidence type="ECO:0000313" key="9">
    <source>
        <dbReference type="Proteomes" id="UP000012073"/>
    </source>
</evidence>
<dbReference type="OMA" id="KVYYMFG"/>
<keyword evidence="4 7" id="KW-0732">Signal</keyword>
<dbReference type="InterPro" id="IPR004240">
    <property type="entry name" value="EMP70"/>
</dbReference>
<dbReference type="Gramene" id="CDF36575">
    <property type="protein sequence ID" value="CDF36575"/>
    <property type="gene ID" value="CHC_T00004887001"/>
</dbReference>
<keyword evidence="9" id="KW-1185">Reference proteome</keyword>
<evidence type="ECO:0000256" key="4">
    <source>
        <dbReference type="ARBA" id="ARBA00022729"/>
    </source>
</evidence>
<reference evidence="9" key="1">
    <citation type="journal article" date="2013" name="Proc. Natl. Acad. Sci. U.S.A.">
        <title>Genome structure and metabolic features in the red seaweed Chondrus crispus shed light on evolution of the Archaeplastida.</title>
        <authorList>
            <person name="Collen J."/>
            <person name="Porcel B."/>
            <person name="Carre W."/>
            <person name="Ball S.G."/>
            <person name="Chaparro C."/>
            <person name="Tonon T."/>
            <person name="Barbeyron T."/>
            <person name="Michel G."/>
            <person name="Noel B."/>
            <person name="Valentin K."/>
            <person name="Elias M."/>
            <person name="Artiguenave F."/>
            <person name="Arun A."/>
            <person name="Aury J.M."/>
            <person name="Barbosa-Neto J.F."/>
            <person name="Bothwell J.H."/>
            <person name="Bouget F.Y."/>
            <person name="Brillet L."/>
            <person name="Cabello-Hurtado F."/>
            <person name="Capella-Gutierrez S."/>
            <person name="Charrier B."/>
            <person name="Cladiere L."/>
            <person name="Cock J.M."/>
            <person name="Coelho S.M."/>
            <person name="Colleoni C."/>
            <person name="Czjzek M."/>
            <person name="Da Silva C."/>
            <person name="Delage L."/>
            <person name="Denoeud F."/>
            <person name="Deschamps P."/>
            <person name="Dittami S.M."/>
            <person name="Gabaldon T."/>
            <person name="Gachon C.M."/>
            <person name="Groisillier A."/>
            <person name="Herve C."/>
            <person name="Jabbari K."/>
            <person name="Katinka M."/>
            <person name="Kloareg B."/>
            <person name="Kowalczyk N."/>
            <person name="Labadie K."/>
            <person name="Leblanc C."/>
            <person name="Lopez P.J."/>
            <person name="McLachlan D.H."/>
            <person name="Meslet-Cladiere L."/>
            <person name="Moustafa A."/>
            <person name="Nehr Z."/>
            <person name="Nyvall Collen P."/>
            <person name="Panaud O."/>
            <person name="Partensky F."/>
            <person name="Poulain J."/>
            <person name="Rensing S.A."/>
            <person name="Rousvoal S."/>
            <person name="Samson G."/>
            <person name="Symeonidi A."/>
            <person name="Weissenbach J."/>
            <person name="Zambounis A."/>
            <person name="Wincker P."/>
            <person name="Boyen C."/>
        </authorList>
    </citation>
    <scope>NUCLEOTIDE SEQUENCE [LARGE SCALE GENOMIC DNA]</scope>
    <source>
        <strain evidence="9">cv. Stackhouse</strain>
    </source>
</reference>
<feature type="transmembrane region" description="Helical" evidence="7">
    <location>
        <begin position="524"/>
        <end position="549"/>
    </location>
</feature>
<sequence>MALAILLALLVPAASAFYLPGIAPSEYDEGAPLKILANKLVSAKNVVPFDYYSLPLCTPPNAGKSNRLSLGQVLMGERAEPTSYDLSMNVNETCKLLCDKSYDQQDVAHFKDRVADEYNARLNLDNLPVIVKGKNDLDEEVFQLGYPLGFMEGDATPCLYNHLAFTVRYHKPSGPMYAKDANQFRVVGFEVVPMSVAHTKDDKSELTTCPVESSASPQCLTASSTSVTYTYDITYIESELQWATRWDPLLKANPELKEIQWTVYLDFARYNNIDDDEEIQEESGWKLIHGDVFRPPAASGLLSVFVGSGAQILCMTGVTLVFALLGFLSPSFRGGLLTTMLSLWVLSSAVCGYYSARIYSGLGGTNKKSVTLGSAFLFSGATFVIFFGLNFLLWVSGSTGAVPFFTLLLLLVMWFGISVPLNVIGAFIGYKQKAFEFPVRTNQIPREIPNSSIFSNVLFGLASGILPFGVVFMELVFILNSIWQNEIFYFFGFLGAVFLILVLTCAEVSIVLTYLQLSKESYHWWWPAYISTASSGLYVFGYSLIFLFTQPGLKGIHVVSTLIYTGYMLLGSFMFALGAGCIGFLSSFAFVRKIYASVHID</sequence>
<dbReference type="Proteomes" id="UP000012073">
    <property type="component" value="Unassembled WGS sequence"/>
</dbReference>
<evidence type="ECO:0000313" key="8">
    <source>
        <dbReference type="EMBL" id="CDF36575.1"/>
    </source>
</evidence>
<keyword evidence="5 7" id="KW-1133">Transmembrane helix</keyword>
<dbReference type="EMBL" id="HG001789">
    <property type="protein sequence ID" value="CDF36575.1"/>
    <property type="molecule type" value="Genomic_DNA"/>
</dbReference>
<name>R7QGP2_CHOCR</name>
<protein>
    <recommendedName>
        <fullName evidence="7">Transmembrane 9 superfamily member</fullName>
    </recommendedName>
</protein>
<comment type="subcellular location">
    <subcellularLocation>
        <location evidence="1">Membrane</location>
        <topology evidence="1">Multi-pass membrane protein</topology>
    </subcellularLocation>
</comment>
<evidence type="ECO:0000256" key="3">
    <source>
        <dbReference type="ARBA" id="ARBA00022692"/>
    </source>
</evidence>
<comment type="similarity">
    <text evidence="2 7">Belongs to the nonaspanin (TM9SF) (TC 9.A.2) family.</text>
</comment>
<dbReference type="AlphaFoldDB" id="R7QGP2"/>
<evidence type="ECO:0000256" key="5">
    <source>
        <dbReference type="ARBA" id="ARBA00022989"/>
    </source>
</evidence>
<feature type="transmembrane region" description="Helical" evidence="7">
    <location>
        <begin position="457"/>
        <end position="480"/>
    </location>
</feature>
<dbReference type="KEGG" id="ccp:CHC_T00004887001"/>
<proteinExistence type="inferred from homology"/>
<feature type="signal peptide" evidence="7">
    <location>
        <begin position="1"/>
        <end position="16"/>
    </location>
</feature>
<feature type="transmembrane region" description="Helical" evidence="7">
    <location>
        <begin position="561"/>
        <end position="585"/>
    </location>
</feature>
<feature type="transmembrane region" description="Helical" evidence="7">
    <location>
        <begin position="407"/>
        <end position="430"/>
    </location>
</feature>
<dbReference type="OrthoDB" id="1666796at2759"/>
<evidence type="ECO:0000256" key="6">
    <source>
        <dbReference type="ARBA" id="ARBA00023136"/>
    </source>
</evidence>
<gene>
    <name evidence="8" type="ORF">CHC_T00004887001</name>
</gene>
<dbReference type="PhylomeDB" id="R7QGP2"/>
<evidence type="ECO:0000256" key="7">
    <source>
        <dbReference type="RuleBase" id="RU363079"/>
    </source>
</evidence>
<evidence type="ECO:0000256" key="2">
    <source>
        <dbReference type="ARBA" id="ARBA00005227"/>
    </source>
</evidence>
<feature type="chain" id="PRO_5007365655" description="Transmembrane 9 superfamily member" evidence="7">
    <location>
        <begin position="17"/>
        <end position="601"/>
    </location>
</feature>
<accession>R7QGP2</accession>
<keyword evidence="6 7" id="KW-0472">Membrane</keyword>
<evidence type="ECO:0000256" key="1">
    <source>
        <dbReference type="ARBA" id="ARBA00004141"/>
    </source>
</evidence>
<dbReference type="GO" id="GO:0016020">
    <property type="term" value="C:membrane"/>
    <property type="evidence" value="ECO:0007669"/>
    <property type="project" value="UniProtKB-SubCell"/>
</dbReference>
<dbReference type="GeneID" id="17324107"/>
<feature type="transmembrane region" description="Helical" evidence="7">
    <location>
        <begin position="301"/>
        <end position="328"/>
    </location>
</feature>
<dbReference type="GO" id="GO:0005737">
    <property type="term" value="C:cytoplasm"/>
    <property type="evidence" value="ECO:0007669"/>
    <property type="project" value="UniProtKB-ARBA"/>
</dbReference>
<keyword evidence="3 7" id="KW-0812">Transmembrane</keyword>
<organism evidence="8 9">
    <name type="scientific">Chondrus crispus</name>
    <name type="common">Carrageen Irish moss</name>
    <name type="synonym">Polymorpha crispa</name>
    <dbReference type="NCBI Taxonomy" id="2769"/>
    <lineage>
        <taxon>Eukaryota</taxon>
        <taxon>Rhodophyta</taxon>
        <taxon>Florideophyceae</taxon>
        <taxon>Rhodymeniophycidae</taxon>
        <taxon>Gigartinales</taxon>
        <taxon>Gigartinaceae</taxon>
        <taxon>Chondrus</taxon>
    </lineage>
</organism>
<dbReference type="Pfam" id="PF02990">
    <property type="entry name" value="EMP70"/>
    <property type="match status" value="2"/>
</dbReference>
<dbReference type="PANTHER" id="PTHR10766:SF111">
    <property type="entry name" value="TRANSMEMBRANE 9 SUPERFAMILY MEMBER 2"/>
    <property type="match status" value="1"/>
</dbReference>
<dbReference type="PANTHER" id="PTHR10766">
    <property type="entry name" value="TRANSMEMBRANE 9 SUPERFAMILY PROTEIN"/>
    <property type="match status" value="1"/>
</dbReference>
<feature type="transmembrane region" description="Helical" evidence="7">
    <location>
        <begin position="375"/>
        <end position="395"/>
    </location>
</feature>
<feature type="transmembrane region" description="Helical" evidence="7">
    <location>
        <begin position="487"/>
        <end position="512"/>
    </location>
</feature>
<feature type="transmembrane region" description="Helical" evidence="7">
    <location>
        <begin position="335"/>
        <end position="355"/>
    </location>
</feature>
<dbReference type="GO" id="GO:0072657">
    <property type="term" value="P:protein localization to membrane"/>
    <property type="evidence" value="ECO:0007669"/>
    <property type="project" value="TreeGrafter"/>
</dbReference>
<dbReference type="RefSeq" id="XP_005716394.1">
    <property type="nucleotide sequence ID" value="XM_005716337.1"/>
</dbReference>